<dbReference type="EMBL" id="UINC01009502">
    <property type="protein sequence ID" value="SVA42604.1"/>
    <property type="molecule type" value="Genomic_DNA"/>
</dbReference>
<accession>A0A381VQV7</accession>
<gene>
    <name evidence="1" type="ORF">METZ01_LOCUS95458</name>
</gene>
<sequence>VAVLEIINNLDMDIAHLYTPASLRVRI</sequence>
<feature type="non-terminal residue" evidence="1">
    <location>
        <position position="1"/>
    </location>
</feature>
<name>A0A381VQV7_9ZZZZ</name>
<protein>
    <submittedName>
        <fullName evidence="1">Uncharacterized protein</fullName>
    </submittedName>
</protein>
<proteinExistence type="predicted"/>
<reference evidence="1" key="1">
    <citation type="submission" date="2018-05" db="EMBL/GenBank/DDBJ databases">
        <authorList>
            <person name="Lanie J.A."/>
            <person name="Ng W.-L."/>
            <person name="Kazmierczak K.M."/>
            <person name="Andrzejewski T.M."/>
            <person name="Davidsen T.M."/>
            <person name="Wayne K.J."/>
            <person name="Tettelin H."/>
            <person name="Glass J.I."/>
            <person name="Rusch D."/>
            <person name="Podicherti R."/>
            <person name="Tsui H.-C.T."/>
            <person name="Winkler M.E."/>
        </authorList>
    </citation>
    <scope>NUCLEOTIDE SEQUENCE</scope>
</reference>
<evidence type="ECO:0000313" key="1">
    <source>
        <dbReference type="EMBL" id="SVA42604.1"/>
    </source>
</evidence>
<organism evidence="1">
    <name type="scientific">marine metagenome</name>
    <dbReference type="NCBI Taxonomy" id="408172"/>
    <lineage>
        <taxon>unclassified sequences</taxon>
        <taxon>metagenomes</taxon>
        <taxon>ecological metagenomes</taxon>
    </lineage>
</organism>
<dbReference type="AlphaFoldDB" id="A0A381VQV7"/>